<accession>A0A250KXB7</accession>
<sequence>MHTSSASLPPQPEKACLGAFDNFALVTPKPDSPGLLRRLAALFYDTLVLVAVLFVATLLILPFHDGQAFRPNHGLYSGYLSMVGFAYFGWFWTHGGQTLGMRAWKIRVCTTSGDSVSWGQAAIRFICGLLSFACFGLGYIWILFDSRRRAWHDLASRSKIVWQGRPLSEKTAMT</sequence>
<reference evidence="8 9" key="1">
    <citation type="submission" date="2016-12" db="EMBL/GenBank/DDBJ databases">
        <title>Genome sequencing of Methylocaldum marinum.</title>
        <authorList>
            <person name="Takeuchi M."/>
            <person name="Kamagata Y."/>
            <person name="Hiraoka S."/>
            <person name="Oshima K."/>
            <person name="Hattori M."/>
            <person name="Iwasaki W."/>
        </authorList>
    </citation>
    <scope>NUCLEOTIDE SEQUENCE [LARGE SCALE GENOMIC DNA]</scope>
    <source>
        <strain evidence="8 9">S8</strain>
    </source>
</reference>
<evidence type="ECO:0000259" key="7">
    <source>
        <dbReference type="Pfam" id="PF06271"/>
    </source>
</evidence>
<feature type="transmembrane region" description="Helical" evidence="6">
    <location>
        <begin position="73"/>
        <end position="92"/>
    </location>
</feature>
<evidence type="ECO:0000256" key="2">
    <source>
        <dbReference type="ARBA" id="ARBA00022475"/>
    </source>
</evidence>
<keyword evidence="9" id="KW-1185">Reference proteome</keyword>
<dbReference type="Pfam" id="PF06271">
    <property type="entry name" value="RDD"/>
    <property type="match status" value="1"/>
</dbReference>
<proteinExistence type="predicted"/>
<evidence type="ECO:0000256" key="4">
    <source>
        <dbReference type="ARBA" id="ARBA00022989"/>
    </source>
</evidence>
<dbReference type="InterPro" id="IPR010432">
    <property type="entry name" value="RDD"/>
</dbReference>
<dbReference type="PANTHER" id="PTHR36115">
    <property type="entry name" value="PROLINE-RICH ANTIGEN HOMOLOG-RELATED"/>
    <property type="match status" value="1"/>
</dbReference>
<dbReference type="InterPro" id="IPR051791">
    <property type="entry name" value="Pra-immunoreactive"/>
</dbReference>
<evidence type="ECO:0000256" key="5">
    <source>
        <dbReference type="ARBA" id="ARBA00023136"/>
    </source>
</evidence>
<dbReference type="OrthoDB" id="9793824at2"/>
<dbReference type="GO" id="GO:0005886">
    <property type="term" value="C:plasma membrane"/>
    <property type="evidence" value="ECO:0007669"/>
    <property type="project" value="UniProtKB-SubCell"/>
</dbReference>
<evidence type="ECO:0000313" key="8">
    <source>
        <dbReference type="EMBL" id="BBA36267.1"/>
    </source>
</evidence>
<dbReference type="EMBL" id="AP017928">
    <property type="protein sequence ID" value="BBA36267.1"/>
    <property type="molecule type" value="Genomic_DNA"/>
</dbReference>
<feature type="transmembrane region" description="Helical" evidence="6">
    <location>
        <begin position="41"/>
        <end position="61"/>
    </location>
</feature>
<organism evidence="8 9">
    <name type="scientific">Methylocaldum marinum</name>
    <dbReference type="NCBI Taxonomy" id="1432792"/>
    <lineage>
        <taxon>Bacteria</taxon>
        <taxon>Pseudomonadati</taxon>
        <taxon>Pseudomonadota</taxon>
        <taxon>Gammaproteobacteria</taxon>
        <taxon>Methylococcales</taxon>
        <taxon>Methylococcaceae</taxon>
        <taxon>Methylocaldum</taxon>
    </lineage>
</organism>
<keyword evidence="3 6" id="KW-0812">Transmembrane</keyword>
<keyword evidence="5 6" id="KW-0472">Membrane</keyword>
<feature type="transmembrane region" description="Helical" evidence="6">
    <location>
        <begin position="121"/>
        <end position="144"/>
    </location>
</feature>
<gene>
    <name evidence="8" type="ORF">sS8_4337</name>
</gene>
<keyword evidence="2" id="KW-1003">Cell membrane</keyword>
<evidence type="ECO:0000256" key="3">
    <source>
        <dbReference type="ARBA" id="ARBA00022692"/>
    </source>
</evidence>
<dbReference type="PANTHER" id="PTHR36115:SF10">
    <property type="entry name" value="RDD DOMAIN-CONTAINING PROTEIN"/>
    <property type="match status" value="1"/>
</dbReference>
<evidence type="ECO:0000256" key="1">
    <source>
        <dbReference type="ARBA" id="ARBA00004651"/>
    </source>
</evidence>
<comment type="subcellular location">
    <subcellularLocation>
        <location evidence="1">Cell membrane</location>
        <topology evidence="1">Multi-pass membrane protein</topology>
    </subcellularLocation>
</comment>
<evidence type="ECO:0000313" key="9">
    <source>
        <dbReference type="Proteomes" id="UP000266313"/>
    </source>
</evidence>
<feature type="domain" description="RDD" evidence="7">
    <location>
        <begin position="33"/>
        <end position="156"/>
    </location>
</feature>
<dbReference type="Proteomes" id="UP000266313">
    <property type="component" value="Chromosome"/>
</dbReference>
<name>A0A250KXB7_9GAMM</name>
<dbReference type="KEGG" id="mmai:sS8_4337"/>
<keyword evidence="4 6" id="KW-1133">Transmembrane helix</keyword>
<protein>
    <submittedName>
        <fullName evidence="8">RDD domain containing protein</fullName>
    </submittedName>
</protein>
<evidence type="ECO:0000256" key="6">
    <source>
        <dbReference type="SAM" id="Phobius"/>
    </source>
</evidence>
<dbReference type="AlphaFoldDB" id="A0A250KXB7"/>